<proteinExistence type="predicted"/>
<comment type="caution">
    <text evidence="1">The sequence shown here is derived from an EMBL/GenBank/DDBJ whole genome shotgun (WGS) entry which is preliminary data.</text>
</comment>
<dbReference type="AlphaFoldDB" id="A0A1A9LFC8"/>
<organism evidence="1 2">
    <name type="scientific">Aequorivita soesokkakensis</name>
    <dbReference type="NCBI Taxonomy" id="1385699"/>
    <lineage>
        <taxon>Bacteria</taxon>
        <taxon>Pseudomonadati</taxon>
        <taxon>Bacteroidota</taxon>
        <taxon>Flavobacteriia</taxon>
        <taxon>Flavobacteriales</taxon>
        <taxon>Flavobacteriaceae</taxon>
        <taxon>Aequorivita</taxon>
    </lineage>
</organism>
<protein>
    <submittedName>
        <fullName evidence="1">Uncharacterized protein</fullName>
    </submittedName>
</protein>
<accession>A0A1A9LFC8</accession>
<evidence type="ECO:0000313" key="2">
    <source>
        <dbReference type="Proteomes" id="UP000077552"/>
    </source>
</evidence>
<dbReference type="OrthoDB" id="1432196at2"/>
<sequence>MLQQHIFIILIIGSFFSCKNNNGNPTALLQKQNEIICTDNSCHGTYIGPEFTNGSDVAHQFSNKMSAEVGNQLKQLYKEEKYSKVDFQNIEMSTKGMGSGNVTYTLTIPFKTVEKPCQAYTSFDHVGGWNHTPALASRKNQLAKVLLEGENLDISELKTTSEGLQEYWIQWKNKEIQLDCLK</sequence>
<dbReference type="RefSeq" id="WP_068761512.1">
    <property type="nucleotide sequence ID" value="NZ_LXIE01000011.1"/>
</dbReference>
<dbReference type="Proteomes" id="UP000077552">
    <property type="component" value="Unassembled WGS sequence"/>
</dbReference>
<gene>
    <name evidence="1" type="ORF">A7A78_11545</name>
</gene>
<dbReference type="STRING" id="1385699.A7A78_11545"/>
<evidence type="ECO:0000313" key="1">
    <source>
        <dbReference type="EMBL" id="OAD91664.1"/>
    </source>
</evidence>
<keyword evidence="2" id="KW-1185">Reference proteome</keyword>
<reference evidence="1 2" key="1">
    <citation type="submission" date="2016-05" db="EMBL/GenBank/DDBJ databases">
        <title>Genome sequencing of Vitellibacter soesokkakensis RSSK-12.</title>
        <authorList>
            <person name="Thevarajoo S."/>
            <person name="Selvaratnam C."/>
            <person name="Goh K.M."/>
            <person name="Chan K.-G."/>
            <person name="Chong C.S."/>
        </authorList>
    </citation>
    <scope>NUCLEOTIDE SEQUENCE [LARGE SCALE GENOMIC DNA]</scope>
    <source>
        <strain evidence="1 2">RSSK-12</strain>
    </source>
</reference>
<dbReference type="EMBL" id="LXIE01000011">
    <property type="protein sequence ID" value="OAD91664.1"/>
    <property type="molecule type" value="Genomic_DNA"/>
</dbReference>
<name>A0A1A9LFC8_9FLAO</name>